<name>A0A450TFZ8_9GAMM</name>
<sequence>MREHLRSVSEKVFPVRLNFFPLFRARCSNLFYEPAYESVLHSLTAWETRLNGKPFRAWVSPGKSLPAHASYLVMKHMGHFAFSPDETQ</sequence>
<reference evidence="2" key="1">
    <citation type="submission" date="2019-02" db="EMBL/GenBank/DDBJ databases">
        <authorList>
            <person name="Gruber-Vodicka R. H."/>
            <person name="Seah K. B. B."/>
        </authorList>
    </citation>
    <scope>NUCLEOTIDE SEQUENCE</scope>
    <source>
        <strain evidence="2">BECK_DK161</strain>
        <strain evidence="1">BECK_DK47</strain>
    </source>
</reference>
<accession>A0A450TFZ8</accession>
<evidence type="ECO:0000313" key="1">
    <source>
        <dbReference type="EMBL" id="VFJ51991.1"/>
    </source>
</evidence>
<dbReference type="EMBL" id="CAADEY010000142">
    <property type="protein sequence ID" value="VFJ66126.1"/>
    <property type="molecule type" value="Genomic_DNA"/>
</dbReference>
<organism evidence="2">
    <name type="scientific">Candidatus Kentrum sp. DK</name>
    <dbReference type="NCBI Taxonomy" id="2126562"/>
    <lineage>
        <taxon>Bacteria</taxon>
        <taxon>Pseudomonadati</taxon>
        <taxon>Pseudomonadota</taxon>
        <taxon>Gammaproteobacteria</taxon>
        <taxon>Candidatus Kentrum</taxon>
    </lineage>
</organism>
<dbReference type="AlphaFoldDB" id="A0A450TFZ8"/>
<protein>
    <submittedName>
        <fullName evidence="2">Uncharacterized protein</fullName>
    </submittedName>
</protein>
<evidence type="ECO:0000313" key="2">
    <source>
        <dbReference type="EMBL" id="VFJ66126.1"/>
    </source>
</evidence>
<proteinExistence type="predicted"/>
<dbReference type="EMBL" id="CAADEX010000035">
    <property type="protein sequence ID" value="VFJ51991.1"/>
    <property type="molecule type" value="Genomic_DNA"/>
</dbReference>
<gene>
    <name evidence="1" type="ORF">BECKDK2373B_GA0170837_103522</name>
    <name evidence="2" type="ORF">BECKDK2373C_GA0170839_11425</name>
</gene>